<dbReference type="AlphaFoldDB" id="A0A8H7RJE3"/>
<accession>A0A8H7RJE3</accession>
<sequence length="141" mass="16214">MLWSAFWRFPLTHAGRNVWFRVLHYKIPSRLLLNQLIPAYFDSPLYFCLVVEPFSIEAVHIALFHLHFPGVRPDCSIADASVIICSSLLAIWRSHWAYIFDSVLFISSTTIASATRLIQQYLKEALYNQGISPLPLAHLQI</sequence>
<name>A0A8H7RJE3_9FUNG</name>
<organism evidence="1 2">
    <name type="scientific">Mucor saturninus</name>
    <dbReference type="NCBI Taxonomy" id="64648"/>
    <lineage>
        <taxon>Eukaryota</taxon>
        <taxon>Fungi</taxon>
        <taxon>Fungi incertae sedis</taxon>
        <taxon>Mucoromycota</taxon>
        <taxon>Mucoromycotina</taxon>
        <taxon>Mucoromycetes</taxon>
        <taxon>Mucorales</taxon>
        <taxon>Mucorineae</taxon>
        <taxon>Mucoraceae</taxon>
        <taxon>Mucor</taxon>
    </lineage>
</organism>
<evidence type="ECO:0000313" key="1">
    <source>
        <dbReference type="EMBL" id="KAG2211615.1"/>
    </source>
</evidence>
<dbReference type="EMBL" id="JAEPRD010000008">
    <property type="protein sequence ID" value="KAG2211615.1"/>
    <property type="molecule type" value="Genomic_DNA"/>
</dbReference>
<gene>
    <name evidence="1" type="ORF">INT47_008712</name>
</gene>
<dbReference type="OrthoDB" id="2273311at2759"/>
<dbReference type="Proteomes" id="UP000603453">
    <property type="component" value="Unassembled WGS sequence"/>
</dbReference>
<proteinExistence type="predicted"/>
<reference evidence="1" key="1">
    <citation type="submission" date="2020-12" db="EMBL/GenBank/DDBJ databases">
        <title>Metabolic potential, ecology and presence of endohyphal bacteria is reflected in genomic diversity of Mucoromycotina.</title>
        <authorList>
            <person name="Muszewska A."/>
            <person name="Okrasinska A."/>
            <person name="Steczkiewicz K."/>
            <person name="Drgas O."/>
            <person name="Orlowska M."/>
            <person name="Perlinska-Lenart U."/>
            <person name="Aleksandrzak-Piekarczyk T."/>
            <person name="Szatraj K."/>
            <person name="Zielenkiewicz U."/>
            <person name="Pilsyk S."/>
            <person name="Malc E."/>
            <person name="Mieczkowski P."/>
            <person name="Kruszewska J.S."/>
            <person name="Biernat P."/>
            <person name="Pawlowska J."/>
        </authorList>
    </citation>
    <scope>NUCLEOTIDE SEQUENCE</scope>
    <source>
        <strain evidence="1">WA0000017839</strain>
    </source>
</reference>
<evidence type="ECO:0000313" key="2">
    <source>
        <dbReference type="Proteomes" id="UP000603453"/>
    </source>
</evidence>
<protein>
    <submittedName>
        <fullName evidence="1">Uncharacterized protein</fullName>
    </submittedName>
</protein>
<comment type="caution">
    <text evidence="1">The sequence shown here is derived from an EMBL/GenBank/DDBJ whole genome shotgun (WGS) entry which is preliminary data.</text>
</comment>
<keyword evidence="2" id="KW-1185">Reference proteome</keyword>